<organism evidence="3 4">
    <name type="scientific">Rhodococcoides trifolii</name>
    <dbReference type="NCBI Taxonomy" id="908250"/>
    <lineage>
        <taxon>Bacteria</taxon>
        <taxon>Bacillati</taxon>
        <taxon>Actinomycetota</taxon>
        <taxon>Actinomycetes</taxon>
        <taxon>Mycobacteriales</taxon>
        <taxon>Nocardiaceae</taxon>
        <taxon>Rhodococcoides</taxon>
    </lineage>
</organism>
<dbReference type="InterPro" id="IPR011856">
    <property type="entry name" value="tRNA_endonuc-like_dom_sf"/>
</dbReference>
<dbReference type="NCBIfam" id="NF009154">
    <property type="entry name" value="PRK12497.3-3"/>
    <property type="match status" value="1"/>
</dbReference>
<reference evidence="3" key="2">
    <citation type="submission" date="2020-09" db="EMBL/GenBank/DDBJ databases">
        <authorList>
            <person name="Sun Q."/>
            <person name="Sedlacek I."/>
        </authorList>
    </citation>
    <scope>NUCLEOTIDE SEQUENCE</scope>
    <source>
        <strain evidence="3">CCM 7905</strain>
    </source>
</reference>
<accession>A0A917D0L0</accession>
<gene>
    <name evidence="3" type="ORF">GCM10007304_21590</name>
</gene>
<evidence type="ECO:0000313" key="3">
    <source>
        <dbReference type="EMBL" id="GGG07212.1"/>
    </source>
</evidence>
<dbReference type="PANTHER" id="PTHR34039:SF1">
    <property type="entry name" value="UPF0102 PROTEIN YRAN"/>
    <property type="match status" value="1"/>
</dbReference>
<dbReference type="NCBIfam" id="TIGR00252">
    <property type="entry name" value="YraN family protein"/>
    <property type="match status" value="1"/>
</dbReference>
<dbReference type="Proteomes" id="UP000654257">
    <property type="component" value="Unassembled WGS sequence"/>
</dbReference>
<keyword evidence="4" id="KW-1185">Reference proteome</keyword>
<sequence length="103" mass="11314">MAFLVASGIEVVERNWRCRYGELDVVAREGDTTVFVEVKTRSGTMFGSPEESVTVAKQGRIRRLAGLWLIERGGPFVAVRFDVIGVIATPGGQPTVVHHRAVF</sequence>
<dbReference type="AlphaFoldDB" id="A0A917D0L0"/>
<evidence type="ECO:0000313" key="4">
    <source>
        <dbReference type="Proteomes" id="UP000654257"/>
    </source>
</evidence>
<comment type="similarity">
    <text evidence="1 2">Belongs to the UPF0102 family.</text>
</comment>
<comment type="caution">
    <text evidence="3">The sequence shown here is derived from an EMBL/GenBank/DDBJ whole genome shotgun (WGS) entry which is preliminary data.</text>
</comment>
<name>A0A917D0L0_9NOCA</name>
<dbReference type="GO" id="GO:0003676">
    <property type="term" value="F:nucleic acid binding"/>
    <property type="evidence" value="ECO:0007669"/>
    <property type="project" value="InterPro"/>
</dbReference>
<dbReference type="Gene3D" id="3.40.1350.10">
    <property type="match status" value="1"/>
</dbReference>
<dbReference type="CDD" id="cd20736">
    <property type="entry name" value="PoNe_Nuclease"/>
    <property type="match status" value="1"/>
</dbReference>
<reference evidence="3" key="1">
    <citation type="journal article" date="2014" name="Int. J. Syst. Evol. Microbiol.">
        <title>Complete genome sequence of Corynebacterium casei LMG S-19264T (=DSM 44701T), isolated from a smear-ripened cheese.</title>
        <authorList>
            <consortium name="US DOE Joint Genome Institute (JGI-PGF)"/>
            <person name="Walter F."/>
            <person name="Albersmeier A."/>
            <person name="Kalinowski J."/>
            <person name="Ruckert C."/>
        </authorList>
    </citation>
    <scope>NUCLEOTIDE SEQUENCE</scope>
    <source>
        <strain evidence="3">CCM 7905</strain>
    </source>
</reference>
<dbReference type="SUPFAM" id="SSF52980">
    <property type="entry name" value="Restriction endonuclease-like"/>
    <property type="match status" value="1"/>
</dbReference>
<evidence type="ECO:0000256" key="2">
    <source>
        <dbReference type="HAMAP-Rule" id="MF_00048"/>
    </source>
</evidence>
<evidence type="ECO:0000256" key="1">
    <source>
        <dbReference type="ARBA" id="ARBA00006738"/>
    </source>
</evidence>
<proteinExistence type="inferred from homology"/>
<dbReference type="Pfam" id="PF02021">
    <property type="entry name" value="UPF0102"/>
    <property type="match status" value="1"/>
</dbReference>
<dbReference type="HAMAP" id="MF_00048">
    <property type="entry name" value="UPF0102"/>
    <property type="match status" value="1"/>
</dbReference>
<dbReference type="PANTHER" id="PTHR34039">
    <property type="entry name" value="UPF0102 PROTEIN YRAN"/>
    <property type="match status" value="1"/>
</dbReference>
<protein>
    <recommendedName>
        <fullName evidence="2">UPF0102 protein GCM10007304_21590</fullName>
    </recommendedName>
</protein>
<dbReference type="EMBL" id="BMCU01000002">
    <property type="protein sequence ID" value="GGG07212.1"/>
    <property type="molecule type" value="Genomic_DNA"/>
</dbReference>
<dbReference type="InterPro" id="IPR003509">
    <property type="entry name" value="UPF0102_YraN-like"/>
</dbReference>
<dbReference type="NCBIfam" id="NF009150">
    <property type="entry name" value="PRK12497.1-3"/>
    <property type="match status" value="1"/>
</dbReference>
<dbReference type="InterPro" id="IPR011335">
    <property type="entry name" value="Restrct_endonuc-II-like"/>
</dbReference>